<evidence type="ECO:0000313" key="1">
    <source>
        <dbReference type="EMBL" id="GGX49374.1"/>
    </source>
</evidence>
<sequence>MNAVFLGENGVFLFLWRMSGLLLYLPQKTPKNTPNADSGTPIRRSSAESLALANDQMTIAAQ</sequence>
<keyword evidence="2" id="KW-1185">Reference proteome</keyword>
<accession>A0ABQ2Y1P3</accession>
<evidence type="ECO:0000313" key="2">
    <source>
        <dbReference type="Proteomes" id="UP000653343"/>
    </source>
</evidence>
<protein>
    <submittedName>
        <fullName evidence="1">Uncharacterized protein</fullName>
    </submittedName>
</protein>
<reference evidence="2" key="1">
    <citation type="journal article" date="2019" name="Int. J. Syst. Evol. Microbiol.">
        <title>The Global Catalogue of Microorganisms (GCM) 10K type strain sequencing project: providing services to taxonomists for standard genome sequencing and annotation.</title>
        <authorList>
            <consortium name="The Broad Institute Genomics Platform"/>
            <consortium name="The Broad Institute Genome Sequencing Center for Infectious Disease"/>
            <person name="Wu L."/>
            <person name="Ma J."/>
        </authorList>
    </citation>
    <scope>NUCLEOTIDE SEQUENCE [LARGE SCALE GENOMIC DNA]</scope>
    <source>
        <strain evidence="2">KCTC 23917</strain>
    </source>
</reference>
<gene>
    <name evidence="1" type="ORF">GCM10010946_30070</name>
</gene>
<dbReference type="EMBL" id="BMYU01000008">
    <property type="protein sequence ID" value="GGX49374.1"/>
    <property type="molecule type" value="Genomic_DNA"/>
</dbReference>
<comment type="caution">
    <text evidence="1">The sequence shown here is derived from an EMBL/GenBank/DDBJ whole genome shotgun (WGS) entry which is preliminary data.</text>
</comment>
<name>A0ABQ2Y1P3_9BURK</name>
<organism evidence="1 2">
    <name type="scientific">Undibacterium squillarum</name>
    <dbReference type="NCBI Taxonomy" id="1131567"/>
    <lineage>
        <taxon>Bacteria</taxon>
        <taxon>Pseudomonadati</taxon>
        <taxon>Pseudomonadota</taxon>
        <taxon>Betaproteobacteria</taxon>
        <taxon>Burkholderiales</taxon>
        <taxon>Oxalobacteraceae</taxon>
        <taxon>Undibacterium</taxon>
    </lineage>
</organism>
<dbReference type="Proteomes" id="UP000653343">
    <property type="component" value="Unassembled WGS sequence"/>
</dbReference>
<proteinExistence type="predicted"/>